<organism evidence="2 3">
    <name type="scientific">Puccinia graminis f. sp. tritici</name>
    <dbReference type="NCBI Taxonomy" id="56615"/>
    <lineage>
        <taxon>Eukaryota</taxon>
        <taxon>Fungi</taxon>
        <taxon>Dikarya</taxon>
        <taxon>Basidiomycota</taxon>
        <taxon>Pucciniomycotina</taxon>
        <taxon>Pucciniomycetes</taxon>
        <taxon>Pucciniales</taxon>
        <taxon>Pucciniaceae</taxon>
        <taxon>Puccinia</taxon>
    </lineage>
</organism>
<proteinExistence type="predicted"/>
<comment type="caution">
    <text evidence="2">The sequence shown here is derived from an EMBL/GenBank/DDBJ whole genome shotgun (WGS) entry which is preliminary data.</text>
</comment>
<accession>A0A5B0S136</accession>
<reference evidence="2 3" key="1">
    <citation type="submission" date="2019-05" db="EMBL/GenBank/DDBJ databases">
        <title>Emergence of the Ug99 lineage of the wheat stem rust pathogen through somatic hybridization.</title>
        <authorList>
            <person name="Li F."/>
            <person name="Upadhyaya N.M."/>
            <person name="Sperschneider J."/>
            <person name="Matny O."/>
            <person name="Nguyen-Phuc H."/>
            <person name="Mago R."/>
            <person name="Raley C."/>
            <person name="Miller M.E."/>
            <person name="Silverstein K.A.T."/>
            <person name="Henningsen E."/>
            <person name="Hirsch C.D."/>
            <person name="Visser B."/>
            <person name="Pretorius Z.A."/>
            <person name="Steffenson B.J."/>
            <person name="Schwessinger B."/>
            <person name="Dodds P.N."/>
            <person name="Figueroa M."/>
        </authorList>
    </citation>
    <scope>NUCLEOTIDE SEQUENCE [LARGE SCALE GENOMIC DNA]</scope>
    <source>
        <strain evidence="2 3">Ug99</strain>
    </source>
</reference>
<keyword evidence="1" id="KW-0472">Membrane</keyword>
<evidence type="ECO:0000313" key="3">
    <source>
        <dbReference type="Proteomes" id="UP000325313"/>
    </source>
</evidence>
<gene>
    <name evidence="2" type="ORF">PGTUg99_018149</name>
</gene>
<keyword evidence="1" id="KW-1133">Transmembrane helix</keyword>
<evidence type="ECO:0000256" key="1">
    <source>
        <dbReference type="SAM" id="Phobius"/>
    </source>
</evidence>
<dbReference type="Proteomes" id="UP000325313">
    <property type="component" value="Unassembled WGS sequence"/>
</dbReference>
<evidence type="ECO:0000313" key="2">
    <source>
        <dbReference type="EMBL" id="KAA1131472.1"/>
    </source>
</evidence>
<keyword evidence="1" id="KW-0812">Transmembrane</keyword>
<dbReference type="EMBL" id="VDEP01000103">
    <property type="protein sequence ID" value="KAA1131472.1"/>
    <property type="molecule type" value="Genomic_DNA"/>
</dbReference>
<dbReference type="AlphaFoldDB" id="A0A5B0S136"/>
<sequence>MEQPIDVYYFSLFDLLYFSLLVLSNSNKKSYRVSVIIPVIQYIVALDEPGRFVEIGCDAFDEGDEYVRNFSPSFHGEYKQVSGKVVPNSQEKTVAVYVRIKWSKNVGD</sequence>
<protein>
    <submittedName>
        <fullName evidence="2">Uncharacterized protein</fullName>
    </submittedName>
</protein>
<name>A0A5B0S136_PUCGR</name>
<feature type="transmembrane region" description="Helical" evidence="1">
    <location>
        <begin position="6"/>
        <end position="23"/>
    </location>
</feature>